<dbReference type="InterPro" id="IPR001464">
    <property type="entry name" value="Annexin"/>
</dbReference>
<dbReference type="GO" id="GO:0009651">
    <property type="term" value="P:response to salt stress"/>
    <property type="evidence" value="ECO:0000318"/>
    <property type="project" value="GO_Central"/>
</dbReference>
<dbReference type="GO" id="GO:0001786">
    <property type="term" value="F:phosphatidylserine binding"/>
    <property type="evidence" value="ECO:0000318"/>
    <property type="project" value="GO_Central"/>
</dbReference>
<evidence type="ECO:0000256" key="4">
    <source>
        <dbReference type="ARBA" id="ARBA00023216"/>
    </source>
</evidence>
<dbReference type="SMART" id="SM00335">
    <property type="entry name" value="ANX"/>
    <property type="match status" value="3"/>
</dbReference>
<dbReference type="GO" id="GO:0005509">
    <property type="term" value="F:calcium ion binding"/>
    <property type="evidence" value="ECO:0007669"/>
    <property type="project" value="InterPro"/>
</dbReference>
<evidence type="ECO:0000256" key="3">
    <source>
        <dbReference type="ARBA" id="ARBA00022837"/>
    </source>
</evidence>
<protein>
    <submittedName>
        <fullName evidence="8">Annexin-like protein</fullName>
    </submittedName>
</protein>
<dbReference type="GO" id="GO:0009414">
    <property type="term" value="P:response to water deprivation"/>
    <property type="evidence" value="ECO:0000318"/>
    <property type="project" value="GO_Central"/>
</dbReference>
<dbReference type="eggNOG" id="KOG0819">
    <property type="taxonomic scope" value="Eukaryota"/>
</dbReference>
<evidence type="ECO:0000313" key="8">
    <source>
        <dbReference type="EMBL" id="EOX98827.1"/>
    </source>
</evidence>
<name>A0A061E2H2_THECC</name>
<dbReference type="AlphaFoldDB" id="A0A061E2H2"/>
<dbReference type="HOGENOM" id="CLU_025300_1_3_1"/>
<dbReference type="Pfam" id="PF00191">
    <property type="entry name" value="Annexin"/>
    <property type="match status" value="2"/>
</dbReference>
<organism evidence="8 9">
    <name type="scientific">Theobroma cacao</name>
    <name type="common">Cacao</name>
    <name type="synonym">Cocoa</name>
    <dbReference type="NCBI Taxonomy" id="3641"/>
    <lineage>
        <taxon>Eukaryota</taxon>
        <taxon>Viridiplantae</taxon>
        <taxon>Streptophyta</taxon>
        <taxon>Embryophyta</taxon>
        <taxon>Tracheophyta</taxon>
        <taxon>Spermatophyta</taxon>
        <taxon>Magnoliopsida</taxon>
        <taxon>eudicotyledons</taxon>
        <taxon>Gunneridae</taxon>
        <taxon>Pentapetalae</taxon>
        <taxon>rosids</taxon>
        <taxon>malvids</taxon>
        <taxon>Malvales</taxon>
        <taxon>Malvaceae</taxon>
        <taxon>Byttnerioideae</taxon>
        <taxon>Theobroma</taxon>
    </lineage>
</organism>
<dbReference type="Gene3D" id="1.10.220.10">
    <property type="entry name" value="Annexin"/>
    <property type="match status" value="3"/>
</dbReference>
<dbReference type="PRINTS" id="PR00196">
    <property type="entry name" value="ANNEXIN"/>
</dbReference>
<feature type="binding site" evidence="6">
    <location>
        <position position="317"/>
    </location>
    <ligand>
        <name>Ca(2+)</name>
        <dbReference type="ChEBI" id="CHEBI:29108"/>
        <label>1</label>
    </ligand>
</feature>
<dbReference type="GO" id="GO:0005886">
    <property type="term" value="C:plasma membrane"/>
    <property type="evidence" value="ECO:0000318"/>
    <property type="project" value="GO_Central"/>
</dbReference>
<reference evidence="8 9" key="1">
    <citation type="journal article" date="2013" name="Genome Biol.">
        <title>The genome sequence of the most widely cultivated cacao type and its use to identify candidate genes regulating pod color.</title>
        <authorList>
            <person name="Motamayor J.C."/>
            <person name="Mockaitis K."/>
            <person name="Schmutz J."/>
            <person name="Haiminen N."/>
            <person name="Iii D.L."/>
            <person name="Cornejo O."/>
            <person name="Findley S.D."/>
            <person name="Zheng P."/>
            <person name="Utro F."/>
            <person name="Royaert S."/>
            <person name="Saski C."/>
            <person name="Jenkins J."/>
            <person name="Podicheti R."/>
            <person name="Zhao M."/>
            <person name="Scheffler B.E."/>
            <person name="Stack J.C."/>
            <person name="Feltus F.A."/>
            <person name="Mustiga G.M."/>
            <person name="Amores F."/>
            <person name="Phillips W."/>
            <person name="Marelli J.P."/>
            <person name="May G.D."/>
            <person name="Shapiro H."/>
            <person name="Ma J."/>
            <person name="Bustamante C.D."/>
            <person name="Schnell R.J."/>
            <person name="Main D."/>
            <person name="Gilbert D."/>
            <person name="Parida L."/>
            <person name="Kuhn D.N."/>
        </authorList>
    </citation>
    <scope>NUCLEOTIDE SEQUENCE [LARGE SCALE GENOMIC DNA]</scope>
    <source>
        <strain evidence="9">cv. Matina 1-6</strain>
    </source>
</reference>
<dbReference type="GO" id="GO:0005737">
    <property type="term" value="C:cytoplasm"/>
    <property type="evidence" value="ECO:0000318"/>
    <property type="project" value="GO_Central"/>
</dbReference>
<dbReference type="PANTHER" id="PTHR10502">
    <property type="entry name" value="ANNEXIN"/>
    <property type="match status" value="1"/>
</dbReference>
<keyword evidence="9" id="KW-1185">Reference proteome</keyword>
<evidence type="ECO:0000256" key="6">
    <source>
        <dbReference type="PIRSR" id="PIRSR609118-1"/>
    </source>
</evidence>
<evidence type="ECO:0000256" key="2">
    <source>
        <dbReference type="ARBA" id="ARBA00022737"/>
    </source>
</evidence>
<keyword evidence="3 6" id="KW-0106">Calcium</keyword>
<dbReference type="PRINTS" id="PR01814">
    <property type="entry name" value="ANNEXINPLANT"/>
</dbReference>
<dbReference type="PROSITE" id="PS51897">
    <property type="entry name" value="ANNEXIN_2"/>
    <property type="match status" value="2"/>
</dbReference>
<evidence type="ECO:0000256" key="5">
    <source>
        <dbReference type="ARBA" id="ARBA00023302"/>
    </source>
</evidence>
<dbReference type="InterPro" id="IPR037104">
    <property type="entry name" value="Annexin_sf"/>
</dbReference>
<evidence type="ECO:0000256" key="7">
    <source>
        <dbReference type="SAM" id="MobiDB-lite"/>
    </source>
</evidence>
<dbReference type="OMA" id="CGQFGKE"/>
<keyword evidence="5" id="KW-0111">Calcium/phospholipid-binding</keyword>
<gene>
    <name evidence="8" type="ORF">TCM_007506</name>
</gene>
<sequence length="339" mass="38226">MASSSLAYLEASPEMGSSSTQTSRQYEQDCHILHCYFSGIRPFFGNGAISNQKLVQIFVNRDSNMLKLVRQTYSARYGQDLLQLMSDVQRNNSLARIAYLRMVEPHERDAQMIRHSLFGGSLNLNIIIEVACTRPSSELLRIKHAYQSRYNSDLEKDLTMRVNGGFKEILLAVLKSCRNYGCKADMSLAMCDAKTLYEAMESGKNIDQKTITSVLSQRNNGQVRAILSSYKQLYGHEFGKSIKRSKCGQFGKELRVVIRCIQHPEKFFAKQLRMKNADGREILIRTVVTRSGIDIKAINKAFVAKTGSSLENLVIREFNNSKDKTNDLVVGILVGLIKG</sequence>
<evidence type="ECO:0000313" key="9">
    <source>
        <dbReference type="Proteomes" id="UP000026915"/>
    </source>
</evidence>
<evidence type="ECO:0000256" key="1">
    <source>
        <dbReference type="ARBA" id="ARBA00022723"/>
    </source>
</evidence>
<dbReference type="EMBL" id="CM001880">
    <property type="protein sequence ID" value="EOX98827.1"/>
    <property type="molecule type" value="Genomic_DNA"/>
</dbReference>
<dbReference type="InParanoid" id="A0A061E2H2"/>
<feature type="region of interest" description="Disordered" evidence="7">
    <location>
        <begin position="1"/>
        <end position="23"/>
    </location>
</feature>
<dbReference type="GO" id="GO:0009409">
    <property type="term" value="P:response to cold"/>
    <property type="evidence" value="ECO:0000318"/>
    <property type="project" value="GO_Central"/>
</dbReference>
<dbReference type="InterPro" id="IPR009118">
    <property type="entry name" value="AnnexinD_plant"/>
</dbReference>
<dbReference type="Gramene" id="EOX98827">
    <property type="protein sequence ID" value="EOX98827"/>
    <property type="gene ID" value="TCM_007506"/>
</dbReference>
<dbReference type="InterPro" id="IPR018502">
    <property type="entry name" value="Annexin_repeat"/>
</dbReference>
<dbReference type="PANTHER" id="PTHR10502:SF207">
    <property type="entry name" value="OS09G0368850 PROTEIN"/>
    <property type="match status" value="1"/>
</dbReference>
<keyword evidence="1 6" id="KW-0479">Metal-binding</keyword>
<dbReference type="SUPFAM" id="SSF47874">
    <property type="entry name" value="Annexin"/>
    <property type="match status" value="1"/>
</dbReference>
<keyword evidence="4" id="KW-0041">Annexin</keyword>
<dbReference type="Proteomes" id="UP000026915">
    <property type="component" value="Chromosome 2"/>
</dbReference>
<proteinExistence type="predicted"/>
<accession>A0A061E2H2</accession>
<keyword evidence="2" id="KW-0677">Repeat</keyword>
<dbReference type="GO" id="GO:0005544">
    <property type="term" value="F:calcium-dependent phospholipid binding"/>
    <property type="evidence" value="ECO:0000318"/>
    <property type="project" value="GO_Central"/>
</dbReference>
<dbReference type="GO" id="GO:0009408">
    <property type="term" value="P:response to heat"/>
    <property type="evidence" value="ECO:0000318"/>
    <property type="project" value="GO_Central"/>
</dbReference>